<evidence type="ECO:0000256" key="3">
    <source>
        <dbReference type="ARBA" id="ARBA00015796"/>
    </source>
</evidence>
<dbReference type="GO" id="GO:0005743">
    <property type="term" value="C:mitochondrial inner membrane"/>
    <property type="evidence" value="ECO:0007669"/>
    <property type="project" value="UniProtKB-SubCell"/>
</dbReference>
<evidence type="ECO:0000256" key="9">
    <source>
        <dbReference type="ARBA" id="ARBA00023128"/>
    </source>
</evidence>
<evidence type="ECO:0000256" key="12">
    <source>
        <dbReference type="SAM" id="MobiDB-lite"/>
    </source>
</evidence>
<evidence type="ECO:0000256" key="7">
    <source>
        <dbReference type="ARBA" id="ARBA00022946"/>
    </source>
</evidence>
<reference evidence="13" key="1">
    <citation type="journal article" date="2018" name="Toxicon">
        <title>Venom-gland transcriptomics and venom proteomics of the giant Florida blue centipede, Scolopendra viridis.</title>
        <authorList>
            <person name="Ward M.J."/>
            <person name="Rokyta D.R."/>
        </authorList>
    </citation>
    <scope>NUCLEOTIDE SEQUENCE</scope>
    <source>
        <tissue evidence="13">Venom gland</tissue>
    </source>
</reference>
<sequence length="185" mass="21303">MALQSVIRRGVPSISYLLQSRSFSLTSQNLVKTEPPDPELKDASDVLLDPEEKKHKQHLQEFITLDQPMDITAISGVPEEHIKTRRVRIFVPARNAMQSGSNNTLLWKMEFETRERWENPLMGWASSGDPLSNINIDFSSKEDAISFCDKNGWEWFVEEPHKPKPKKKSYGANFSWNKKTRVSTK</sequence>
<evidence type="ECO:0000256" key="10">
    <source>
        <dbReference type="ARBA" id="ARBA00023136"/>
    </source>
</evidence>
<keyword evidence="5 11" id="KW-0679">Respiratory chain</keyword>
<keyword evidence="10 11" id="KW-0472">Membrane</keyword>
<keyword evidence="7 11" id="KW-0809">Transit peptide</keyword>
<keyword evidence="6 11" id="KW-0999">Mitochondrion inner membrane</keyword>
<evidence type="ECO:0000256" key="8">
    <source>
        <dbReference type="ARBA" id="ARBA00022982"/>
    </source>
</evidence>
<name>A0A4D5RA54_SCOVI</name>
<accession>A0A4D5RA54</accession>
<dbReference type="GO" id="GO:0022900">
    <property type="term" value="P:electron transport chain"/>
    <property type="evidence" value="ECO:0007669"/>
    <property type="project" value="InterPro"/>
</dbReference>
<evidence type="ECO:0000256" key="2">
    <source>
        <dbReference type="ARBA" id="ARBA00005882"/>
    </source>
</evidence>
<dbReference type="Gene3D" id="3.30.160.190">
    <property type="entry name" value="atu1810 like domain"/>
    <property type="match status" value="1"/>
</dbReference>
<evidence type="ECO:0000256" key="6">
    <source>
        <dbReference type="ARBA" id="ARBA00022792"/>
    </source>
</evidence>
<proteinExistence type="inferred from homology"/>
<dbReference type="InterPro" id="IPR006885">
    <property type="entry name" value="NADH_UbQ_FeS_4_mit-like"/>
</dbReference>
<dbReference type="AlphaFoldDB" id="A0A4D5RA54"/>
<dbReference type="PANTHER" id="PTHR12219">
    <property type="entry name" value="NADH-UBIQUINONE OXIDOREDUCTASE"/>
    <property type="match status" value="1"/>
</dbReference>
<dbReference type="Pfam" id="PF04800">
    <property type="entry name" value="NDUS4"/>
    <property type="match status" value="1"/>
</dbReference>
<evidence type="ECO:0000256" key="5">
    <source>
        <dbReference type="ARBA" id="ARBA00022660"/>
    </source>
</evidence>
<dbReference type="EMBL" id="GGNE01000223">
    <property type="protein sequence ID" value="MIC88764.1"/>
    <property type="molecule type" value="Transcribed_RNA"/>
</dbReference>
<feature type="region of interest" description="Disordered" evidence="12">
    <location>
        <begin position="160"/>
        <end position="185"/>
    </location>
</feature>
<dbReference type="FunFam" id="3.30.160.190:FF:000001">
    <property type="entry name" value="NADH-ubiquinone oxidoreductase 21 kDa subunit mitochondrial"/>
    <property type="match status" value="1"/>
</dbReference>
<evidence type="ECO:0000256" key="1">
    <source>
        <dbReference type="ARBA" id="ARBA00003195"/>
    </source>
</evidence>
<evidence type="ECO:0000256" key="11">
    <source>
        <dbReference type="RuleBase" id="RU367010"/>
    </source>
</evidence>
<evidence type="ECO:0000256" key="4">
    <source>
        <dbReference type="ARBA" id="ARBA00022448"/>
    </source>
</evidence>
<dbReference type="PANTHER" id="PTHR12219:SF8">
    <property type="entry name" value="NADH DEHYDROGENASE [UBIQUINONE] IRON-SULFUR PROTEIN 4, MITOCHONDRIAL"/>
    <property type="match status" value="1"/>
</dbReference>
<comment type="function">
    <text evidence="1 11">Accessory subunit of the mitochondrial membrane respiratory chain NADH dehydrogenase (Complex I), that is believed not to be involved in catalysis. Complex I functions in the transfer of electrons from NADH to the respiratory chain. The immediate electron acceptor for the enzyme is believed to be ubiquinone.</text>
</comment>
<comment type="similarity">
    <text evidence="2 11">Belongs to the complex I NDUFS4 subunit family.</text>
</comment>
<comment type="subcellular location">
    <subcellularLocation>
        <location evidence="11">Mitochondrion inner membrane</location>
        <topology evidence="11">Peripheral membrane protein</topology>
        <orientation evidence="11">Matrix side</orientation>
    </subcellularLocation>
</comment>
<evidence type="ECO:0000313" key="13">
    <source>
        <dbReference type="EMBL" id="MIC88764.1"/>
    </source>
</evidence>
<keyword evidence="4 11" id="KW-0813">Transport</keyword>
<keyword evidence="13" id="KW-0830">Ubiquinone</keyword>
<keyword evidence="8 11" id="KW-0249">Electron transport</keyword>
<protein>
    <recommendedName>
        <fullName evidence="3 11">NADH dehydrogenase [ubiquinone] iron-sulfur protein 4, mitochondrial</fullName>
    </recommendedName>
</protein>
<keyword evidence="9 11" id="KW-0496">Mitochondrion</keyword>
<organism evidence="13">
    <name type="scientific">Scolopendra viridis</name>
    <name type="common">Giant centipede</name>
    <dbReference type="NCBI Taxonomy" id="118503"/>
    <lineage>
        <taxon>Eukaryota</taxon>
        <taxon>Metazoa</taxon>
        <taxon>Ecdysozoa</taxon>
        <taxon>Arthropoda</taxon>
        <taxon>Myriapoda</taxon>
        <taxon>Chilopoda</taxon>
        <taxon>Pleurostigmophora</taxon>
        <taxon>Scolopendromorpha</taxon>
        <taxon>Scolopendridae</taxon>
        <taxon>Scolopendra</taxon>
    </lineage>
</organism>
<dbReference type="InterPro" id="IPR038532">
    <property type="entry name" value="NDUFS4-like_sf"/>
</dbReference>